<dbReference type="InterPro" id="IPR011009">
    <property type="entry name" value="Kinase-like_dom_sf"/>
</dbReference>
<accession>A0A4R2HJD5</accession>
<dbReference type="EMBL" id="SLWN01000006">
    <property type="protein sequence ID" value="TCO28458.1"/>
    <property type="molecule type" value="Genomic_DNA"/>
</dbReference>
<evidence type="ECO:0000259" key="1">
    <source>
        <dbReference type="Pfam" id="PF01636"/>
    </source>
</evidence>
<dbReference type="PANTHER" id="PTHR21310">
    <property type="entry name" value="AMINOGLYCOSIDE PHOSPHOTRANSFERASE-RELATED-RELATED"/>
    <property type="match status" value="1"/>
</dbReference>
<organism evidence="2 3">
    <name type="scientific">Kribbella steppae</name>
    <dbReference type="NCBI Taxonomy" id="2512223"/>
    <lineage>
        <taxon>Bacteria</taxon>
        <taxon>Bacillati</taxon>
        <taxon>Actinomycetota</taxon>
        <taxon>Actinomycetes</taxon>
        <taxon>Propionibacteriales</taxon>
        <taxon>Kribbellaceae</taxon>
        <taxon>Kribbella</taxon>
    </lineage>
</organism>
<gene>
    <name evidence="2" type="ORF">EV652_106444</name>
</gene>
<keyword evidence="3" id="KW-1185">Reference proteome</keyword>
<dbReference type="InterPro" id="IPR051678">
    <property type="entry name" value="AGP_Transferase"/>
</dbReference>
<proteinExistence type="predicted"/>
<dbReference type="GO" id="GO:0016301">
    <property type="term" value="F:kinase activity"/>
    <property type="evidence" value="ECO:0007669"/>
    <property type="project" value="UniProtKB-KW"/>
</dbReference>
<reference evidence="2 3" key="1">
    <citation type="journal article" date="2015" name="Stand. Genomic Sci.">
        <title>Genomic Encyclopedia of Bacterial and Archaeal Type Strains, Phase III: the genomes of soil and plant-associated and newly described type strains.</title>
        <authorList>
            <person name="Whitman W.B."/>
            <person name="Woyke T."/>
            <person name="Klenk H.P."/>
            <person name="Zhou Y."/>
            <person name="Lilburn T.G."/>
            <person name="Beck B.J."/>
            <person name="De Vos P."/>
            <person name="Vandamme P."/>
            <person name="Eisen J.A."/>
            <person name="Garrity G."/>
            <person name="Hugenholtz P."/>
            <person name="Kyrpides N.C."/>
        </authorList>
    </citation>
    <scope>NUCLEOTIDE SEQUENCE [LARGE SCALE GENOMIC DNA]</scope>
    <source>
        <strain evidence="2 3">VKM Ac-2572</strain>
    </source>
</reference>
<protein>
    <submittedName>
        <fullName evidence="2">Aminoglycoside phosphotransferase (APT) family kinase protein</fullName>
    </submittedName>
</protein>
<dbReference type="Pfam" id="PF01636">
    <property type="entry name" value="APH"/>
    <property type="match status" value="1"/>
</dbReference>
<evidence type="ECO:0000313" key="3">
    <source>
        <dbReference type="Proteomes" id="UP000294508"/>
    </source>
</evidence>
<feature type="domain" description="Aminoglycoside phosphotransferase" evidence="1">
    <location>
        <begin position="30"/>
        <end position="215"/>
    </location>
</feature>
<keyword evidence="2" id="KW-0808">Transferase</keyword>
<dbReference type="SUPFAM" id="SSF56112">
    <property type="entry name" value="Protein kinase-like (PK-like)"/>
    <property type="match status" value="1"/>
</dbReference>
<keyword evidence="2" id="KW-0418">Kinase</keyword>
<sequence length="261" mass="28113">MVTPPLLDARALAAAVVGPIAQVESVQGFAGNQTFRLQTVSGETVYLKSGDTVEAEARACERARSVGVPAPQILVVEPTYLICAEVPGSASSAEAVITELGRGLRRLHEIRGDDGSWAERLLQLIERLDVLAGIMPDDLAQRLRVIIPPFVATVADVEPVLLHCDLHPRHLYAVGNELTGVIDWGDTMYGDPLFDIARFSMSGDVPTKALLAGYGLSTAGLEKTLSMYRVLWCLMALHAEHRAGGDWFAAHVTTMTNELTA</sequence>
<evidence type="ECO:0000313" key="2">
    <source>
        <dbReference type="EMBL" id="TCO28458.1"/>
    </source>
</evidence>
<dbReference type="Proteomes" id="UP000294508">
    <property type="component" value="Unassembled WGS sequence"/>
</dbReference>
<dbReference type="InterPro" id="IPR002575">
    <property type="entry name" value="Aminoglycoside_PTrfase"/>
</dbReference>
<comment type="caution">
    <text evidence="2">The sequence shown here is derived from an EMBL/GenBank/DDBJ whole genome shotgun (WGS) entry which is preliminary data.</text>
</comment>
<name>A0A4R2HJD5_9ACTN</name>
<dbReference type="AlphaFoldDB" id="A0A4R2HJD5"/>
<dbReference type="Gene3D" id="3.90.1200.10">
    <property type="match status" value="1"/>
</dbReference>